<keyword evidence="6 9" id="KW-1133">Transmembrane helix</keyword>
<dbReference type="PANTHER" id="PTHR30047">
    <property type="entry name" value="HIGH-AFFINITY CHOLINE TRANSPORT PROTEIN-RELATED"/>
    <property type="match status" value="1"/>
</dbReference>
<sequence length="641" mass="68011">MNQHTQTTKDLLEDLKSATPKKRRKGGKEGTDWVVFGSAGAIVLGFIAWGLISATSLGDVAATALDWVMENCSWLFVIAASTFTIFVLVVAFSKFGRIRLGRDDEEPQFKTASWISMMFATGMGIGLIFNGVAEPLYFYMSPPPGTVEGSTPEAVTTAMGTALFHWTLYPWAMYAIVGLGMAYGTYRLGRTQLFSNMFASIFGERVSRTAGGKIINILAILATLFGSACSLGLGALQIGGGLRSTGITDAVGSPLLVLIIAVLTTAFVASAVSGIEKGIQWLSNINMVLAVVLAVIVFVVGPTLFILNVIPNAIGGFIQDLPQMASRTAVAGDASLADWMSSYTIFYWAWWVSWSPFVGLFIGRISRGRTIRQFIVGVLLVPSAISLLWFSIFGGGAIGLQERAEQAHDRGEALVNMVGGLPDINTDTILFDMFEKLPVNPFIAVVLMVVAVLLVAIFFVTGADSASIVMGGLSERGAEDPSKKSVIFWGVATGAVAAIMLVAGGDDPAAALNGLQNITIVSSVPFVIVMLLLCVALWKDLSRDPLIIRDKLARHVLTEAVAAGVERHDGEPFELRTVETAAIDIIVPPTEETEAGASSDAADAAEEEIPTATEQDIAAATSAELSDKGELTHPAAETDAK</sequence>
<evidence type="ECO:0000256" key="3">
    <source>
        <dbReference type="ARBA" id="ARBA00022448"/>
    </source>
</evidence>
<name>A0ABQ2N4Q3_9MICO</name>
<feature type="compositionally biased region" description="Basic and acidic residues" evidence="8">
    <location>
        <begin position="625"/>
        <end position="641"/>
    </location>
</feature>
<feature type="transmembrane region" description="Helical" evidence="9">
    <location>
        <begin position="168"/>
        <end position="186"/>
    </location>
</feature>
<keyword evidence="3" id="KW-0813">Transport</keyword>
<feature type="region of interest" description="Disordered" evidence="8">
    <location>
        <begin position="592"/>
        <end position="641"/>
    </location>
</feature>
<accession>A0ABQ2N4Q3</accession>
<keyword evidence="4" id="KW-1003">Cell membrane</keyword>
<feature type="transmembrane region" description="Helical" evidence="9">
    <location>
        <begin position="486"/>
        <end position="505"/>
    </location>
</feature>
<feature type="transmembrane region" description="Helical" evidence="9">
    <location>
        <begin position="374"/>
        <end position="393"/>
    </location>
</feature>
<dbReference type="InterPro" id="IPR000060">
    <property type="entry name" value="BCCT_transptr"/>
</dbReference>
<feature type="transmembrane region" description="Helical" evidence="9">
    <location>
        <begin position="287"/>
        <end position="310"/>
    </location>
</feature>
<dbReference type="NCBIfam" id="TIGR00842">
    <property type="entry name" value="bcct"/>
    <property type="match status" value="1"/>
</dbReference>
<organism evidence="10 11">
    <name type="scientific">Microbacterium nanhaiense</name>
    <dbReference type="NCBI Taxonomy" id="1301026"/>
    <lineage>
        <taxon>Bacteria</taxon>
        <taxon>Bacillati</taxon>
        <taxon>Actinomycetota</taxon>
        <taxon>Actinomycetes</taxon>
        <taxon>Micrococcales</taxon>
        <taxon>Microbacteriaceae</taxon>
        <taxon>Microbacterium</taxon>
    </lineage>
</organism>
<evidence type="ECO:0000313" key="11">
    <source>
        <dbReference type="Proteomes" id="UP000638043"/>
    </source>
</evidence>
<feature type="transmembrane region" description="Helical" evidence="9">
    <location>
        <begin position="255"/>
        <end position="275"/>
    </location>
</feature>
<feature type="transmembrane region" description="Helical" evidence="9">
    <location>
        <begin position="442"/>
        <end position="465"/>
    </location>
</feature>
<gene>
    <name evidence="10" type="ORF">GCM10010910_27420</name>
</gene>
<keyword evidence="7 9" id="KW-0472">Membrane</keyword>
<comment type="subcellular location">
    <subcellularLocation>
        <location evidence="1">Cell membrane</location>
        <topology evidence="1">Multi-pass membrane protein</topology>
    </subcellularLocation>
</comment>
<feature type="transmembrane region" description="Helical" evidence="9">
    <location>
        <begin position="114"/>
        <end position="133"/>
    </location>
</feature>
<evidence type="ECO:0000256" key="9">
    <source>
        <dbReference type="SAM" id="Phobius"/>
    </source>
</evidence>
<feature type="transmembrane region" description="Helical" evidence="9">
    <location>
        <begin position="74"/>
        <end position="93"/>
    </location>
</feature>
<dbReference type="PANTHER" id="PTHR30047:SF7">
    <property type="entry name" value="HIGH-AFFINITY CHOLINE TRANSPORT PROTEIN"/>
    <property type="match status" value="1"/>
</dbReference>
<feature type="transmembrane region" description="Helical" evidence="9">
    <location>
        <begin position="214"/>
        <end position="235"/>
    </location>
</feature>
<evidence type="ECO:0000256" key="1">
    <source>
        <dbReference type="ARBA" id="ARBA00004651"/>
    </source>
</evidence>
<evidence type="ECO:0000256" key="8">
    <source>
        <dbReference type="SAM" id="MobiDB-lite"/>
    </source>
</evidence>
<evidence type="ECO:0000256" key="6">
    <source>
        <dbReference type="ARBA" id="ARBA00022989"/>
    </source>
</evidence>
<evidence type="ECO:0000256" key="2">
    <source>
        <dbReference type="ARBA" id="ARBA00005658"/>
    </source>
</evidence>
<dbReference type="Proteomes" id="UP000638043">
    <property type="component" value="Unassembled WGS sequence"/>
</dbReference>
<evidence type="ECO:0000256" key="7">
    <source>
        <dbReference type="ARBA" id="ARBA00023136"/>
    </source>
</evidence>
<comment type="caution">
    <text evidence="10">The sequence shown here is derived from an EMBL/GenBank/DDBJ whole genome shotgun (WGS) entry which is preliminary data.</text>
</comment>
<comment type="similarity">
    <text evidence="2">Belongs to the BCCT transporter (TC 2.A.15) family.</text>
</comment>
<evidence type="ECO:0000256" key="5">
    <source>
        <dbReference type="ARBA" id="ARBA00022692"/>
    </source>
</evidence>
<keyword evidence="11" id="KW-1185">Reference proteome</keyword>
<feature type="transmembrane region" description="Helical" evidence="9">
    <location>
        <begin position="517"/>
        <end position="538"/>
    </location>
</feature>
<evidence type="ECO:0000256" key="4">
    <source>
        <dbReference type="ARBA" id="ARBA00022475"/>
    </source>
</evidence>
<dbReference type="EMBL" id="BMMQ01000010">
    <property type="protein sequence ID" value="GGO66907.1"/>
    <property type="molecule type" value="Genomic_DNA"/>
</dbReference>
<feature type="transmembrane region" description="Helical" evidence="9">
    <location>
        <begin position="33"/>
        <end position="54"/>
    </location>
</feature>
<protein>
    <submittedName>
        <fullName evidence="10">Choline transporter</fullName>
    </submittedName>
</protein>
<dbReference type="Pfam" id="PF02028">
    <property type="entry name" value="BCCT"/>
    <property type="match status" value="1"/>
</dbReference>
<keyword evidence="5 9" id="KW-0812">Transmembrane</keyword>
<dbReference type="RefSeq" id="WP_188702827.1">
    <property type="nucleotide sequence ID" value="NZ_BMMQ01000010.1"/>
</dbReference>
<feature type="transmembrane region" description="Helical" evidence="9">
    <location>
        <begin position="345"/>
        <end position="362"/>
    </location>
</feature>
<proteinExistence type="inferred from homology"/>
<reference evidence="11" key="1">
    <citation type="journal article" date="2019" name="Int. J. Syst. Evol. Microbiol.">
        <title>The Global Catalogue of Microorganisms (GCM) 10K type strain sequencing project: providing services to taxonomists for standard genome sequencing and annotation.</title>
        <authorList>
            <consortium name="The Broad Institute Genomics Platform"/>
            <consortium name="The Broad Institute Genome Sequencing Center for Infectious Disease"/>
            <person name="Wu L."/>
            <person name="Ma J."/>
        </authorList>
    </citation>
    <scope>NUCLEOTIDE SEQUENCE [LARGE SCALE GENOMIC DNA]</scope>
    <source>
        <strain evidence="11">CGMCC 4.7181</strain>
    </source>
</reference>
<evidence type="ECO:0000313" key="10">
    <source>
        <dbReference type="EMBL" id="GGO66907.1"/>
    </source>
</evidence>